<organism evidence="9 10">
    <name type="scientific">Candidatus Cryptobacteroides excrementavium</name>
    <dbReference type="NCBI Taxonomy" id="2840759"/>
    <lineage>
        <taxon>Bacteria</taxon>
        <taxon>Pseudomonadati</taxon>
        <taxon>Bacteroidota</taxon>
        <taxon>Bacteroidia</taxon>
        <taxon>Bacteroidales</taxon>
        <taxon>Candidatus Cryptobacteroides</taxon>
    </lineage>
</organism>
<sequence>MNNIFKISAAAAVLLLFATGCIKEATPTDVAIKDQVSLETTIRGIPAALVQAGSTGYANQGAAWDFSLPAIHLATESMTGDLVVTGNIAYDWFTQWGTNVSLGSDYAVGALTWDNYYTWIMMANSVIGQIDATDINAIDPTEKAYLGFAYAYRAMFYFDLVRLYEAKEVTGVAKYTVPDNIKGLGVPIVLPNTTEAQAKNNPRATVDEVYDKVIFPDLEMAEDLLITYTATDKYTISLAFVYGMKARAYLERGSAFADKGDDAASVEAFGKAAEYARLAITTSGCSPLTQAQWEDPTNGFNNAKSNNAWIWGVSLPTESVSNLFCFTAHMSNENEWSDYSCGRGINSNTYNSINTYDFRRHSWLDPDRNSYDYKSCRDDADEYFANSLKDYANIKFRPAGGAYENYATGGAADHCCMRVEEMYFIEAEAVAQAGKLDEGIRLLNDFMTSYRMMNGVQYDCSAKSLTLQGFLNELMLQKRIEFWGEGIIMFDMKRLNMSVKRGYVNTNAPASYRLNVDGRAPYWNIVITRGETQNNPVIATQNNPDPSGLVDLWK</sequence>
<dbReference type="GO" id="GO:0009279">
    <property type="term" value="C:cell outer membrane"/>
    <property type="evidence" value="ECO:0007669"/>
    <property type="project" value="UniProtKB-SubCell"/>
</dbReference>
<name>A0A9D9NR81_9BACT</name>
<evidence type="ECO:0000313" key="9">
    <source>
        <dbReference type="EMBL" id="MBO8485061.1"/>
    </source>
</evidence>
<feature type="signal peptide" evidence="6">
    <location>
        <begin position="1"/>
        <end position="25"/>
    </location>
</feature>
<evidence type="ECO:0000256" key="1">
    <source>
        <dbReference type="ARBA" id="ARBA00004442"/>
    </source>
</evidence>
<dbReference type="InterPro" id="IPR011990">
    <property type="entry name" value="TPR-like_helical_dom_sf"/>
</dbReference>
<feature type="domain" description="RagB/SusD" evidence="7">
    <location>
        <begin position="386"/>
        <end position="528"/>
    </location>
</feature>
<dbReference type="Pfam" id="PF07980">
    <property type="entry name" value="SusD_RagB"/>
    <property type="match status" value="1"/>
</dbReference>
<feature type="domain" description="SusD-like N-terminal" evidence="8">
    <location>
        <begin position="72"/>
        <end position="250"/>
    </location>
</feature>
<dbReference type="EMBL" id="JADILX010000025">
    <property type="protein sequence ID" value="MBO8485061.1"/>
    <property type="molecule type" value="Genomic_DNA"/>
</dbReference>
<evidence type="ECO:0000256" key="4">
    <source>
        <dbReference type="ARBA" id="ARBA00023136"/>
    </source>
</evidence>
<dbReference type="Pfam" id="PF14322">
    <property type="entry name" value="SusD-like_3"/>
    <property type="match status" value="1"/>
</dbReference>
<feature type="chain" id="PRO_5039174141" evidence="6">
    <location>
        <begin position="26"/>
        <end position="554"/>
    </location>
</feature>
<dbReference type="Gene3D" id="1.25.40.390">
    <property type="match status" value="1"/>
</dbReference>
<keyword evidence="5" id="KW-0998">Cell outer membrane</keyword>
<evidence type="ECO:0000256" key="5">
    <source>
        <dbReference type="ARBA" id="ARBA00023237"/>
    </source>
</evidence>
<evidence type="ECO:0000256" key="3">
    <source>
        <dbReference type="ARBA" id="ARBA00022729"/>
    </source>
</evidence>
<reference evidence="9" key="1">
    <citation type="submission" date="2020-10" db="EMBL/GenBank/DDBJ databases">
        <authorList>
            <person name="Gilroy R."/>
        </authorList>
    </citation>
    <scope>NUCLEOTIDE SEQUENCE</scope>
    <source>
        <strain evidence="9">B2-16538</strain>
    </source>
</reference>
<proteinExistence type="inferred from homology"/>
<evidence type="ECO:0000259" key="8">
    <source>
        <dbReference type="Pfam" id="PF14322"/>
    </source>
</evidence>
<dbReference type="PROSITE" id="PS51257">
    <property type="entry name" value="PROKAR_LIPOPROTEIN"/>
    <property type="match status" value="1"/>
</dbReference>
<comment type="subcellular location">
    <subcellularLocation>
        <location evidence="1">Cell outer membrane</location>
    </subcellularLocation>
</comment>
<keyword evidence="4" id="KW-0472">Membrane</keyword>
<comment type="similarity">
    <text evidence="2">Belongs to the SusD family.</text>
</comment>
<keyword evidence="3 6" id="KW-0732">Signal</keyword>
<reference evidence="9" key="2">
    <citation type="journal article" date="2021" name="PeerJ">
        <title>Extensive microbial diversity within the chicken gut microbiome revealed by metagenomics and culture.</title>
        <authorList>
            <person name="Gilroy R."/>
            <person name="Ravi A."/>
            <person name="Getino M."/>
            <person name="Pursley I."/>
            <person name="Horton D.L."/>
            <person name="Alikhan N.F."/>
            <person name="Baker D."/>
            <person name="Gharbi K."/>
            <person name="Hall N."/>
            <person name="Watson M."/>
            <person name="Adriaenssens E.M."/>
            <person name="Foster-Nyarko E."/>
            <person name="Jarju S."/>
            <person name="Secka A."/>
            <person name="Antonio M."/>
            <person name="Oren A."/>
            <person name="Chaudhuri R.R."/>
            <person name="La Ragione R."/>
            <person name="Hildebrand F."/>
            <person name="Pallen M.J."/>
        </authorList>
    </citation>
    <scope>NUCLEOTIDE SEQUENCE</scope>
    <source>
        <strain evidence="9">B2-16538</strain>
    </source>
</reference>
<dbReference type="Proteomes" id="UP000823750">
    <property type="component" value="Unassembled WGS sequence"/>
</dbReference>
<dbReference type="InterPro" id="IPR012944">
    <property type="entry name" value="SusD_RagB_dom"/>
</dbReference>
<dbReference type="SUPFAM" id="SSF48452">
    <property type="entry name" value="TPR-like"/>
    <property type="match status" value="1"/>
</dbReference>
<evidence type="ECO:0000256" key="2">
    <source>
        <dbReference type="ARBA" id="ARBA00006275"/>
    </source>
</evidence>
<gene>
    <name evidence="9" type="ORF">IAB78_01370</name>
</gene>
<comment type="caution">
    <text evidence="9">The sequence shown here is derived from an EMBL/GenBank/DDBJ whole genome shotgun (WGS) entry which is preliminary data.</text>
</comment>
<evidence type="ECO:0000259" key="7">
    <source>
        <dbReference type="Pfam" id="PF07980"/>
    </source>
</evidence>
<evidence type="ECO:0000313" key="10">
    <source>
        <dbReference type="Proteomes" id="UP000823750"/>
    </source>
</evidence>
<dbReference type="InterPro" id="IPR033985">
    <property type="entry name" value="SusD-like_N"/>
</dbReference>
<protein>
    <submittedName>
        <fullName evidence="9">RagB/SusD family nutrient uptake outer membrane protein</fullName>
    </submittedName>
</protein>
<evidence type="ECO:0000256" key="6">
    <source>
        <dbReference type="SAM" id="SignalP"/>
    </source>
</evidence>
<dbReference type="AlphaFoldDB" id="A0A9D9NR81"/>
<accession>A0A9D9NR81</accession>